<evidence type="ECO:0000256" key="3">
    <source>
        <dbReference type="ARBA" id="ARBA00022691"/>
    </source>
</evidence>
<gene>
    <name evidence="8" type="ORF">Acr_23g0010070</name>
</gene>
<dbReference type="InterPro" id="IPR023267">
    <property type="entry name" value="RCMT"/>
</dbReference>
<dbReference type="GO" id="GO:0070475">
    <property type="term" value="P:rRNA base methylation"/>
    <property type="evidence" value="ECO:0007669"/>
    <property type="project" value="TreeGrafter"/>
</dbReference>
<feature type="binding site" evidence="5">
    <location>
        <position position="334"/>
    </location>
    <ligand>
        <name>S-adenosyl-L-methionine</name>
        <dbReference type="ChEBI" id="CHEBI:59789"/>
    </ligand>
</feature>
<evidence type="ECO:0000313" key="9">
    <source>
        <dbReference type="Proteomes" id="UP000585474"/>
    </source>
</evidence>
<protein>
    <submittedName>
        <fullName evidence="8">S-adenosyl-L-methionine-dependent methyltransferases superfamily protein</fullName>
    </submittedName>
</protein>
<dbReference type="InterPro" id="IPR049560">
    <property type="entry name" value="MeTrfase_RsmB-F_NOP2_cat"/>
</dbReference>
<dbReference type="Gene3D" id="3.30.70.1170">
    <property type="entry name" value="Sun protein, domain 3"/>
    <property type="match status" value="1"/>
</dbReference>
<dbReference type="OrthoDB" id="427002at2759"/>
<dbReference type="Gene3D" id="3.40.50.150">
    <property type="entry name" value="Vaccinia Virus protein VP39"/>
    <property type="match status" value="1"/>
</dbReference>
<feature type="compositionally biased region" description="Acidic residues" evidence="6">
    <location>
        <begin position="62"/>
        <end position="77"/>
    </location>
</feature>
<feature type="region of interest" description="Disordered" evidence="6">
    <location>
        <begin position="1"/>
        <end position="124"/>
    </location>
</feature>
<dbReference type="GO" id="GO:0005730">
    <property type="term" value="C:nucleolus"/>
    <property type="evidence" value="ECO:0007669"/>
    <property type="project" value="TreeGrafter"/>
</dbReference>
<feature type="binding site" evidence="5">
    <location>
        <position position="377"/>
    </location>
    <ligand>
        <name>S-adenosyl-L-methionine</name>
        <dbReference type="ChEBI" id="CHEBI:59789"/>
    </ligand>
</feature>
<organism evidence="8 9">
    <name type="scientific">Actinidia rufa</name>
    <dbReference type="NCBI Taxonomy" id="165716"/>
    <lineage>
        <taxon>Eukaryota</taxon>
        <taxon>Viridiplantae</taxon>
        <taxon>Streptophyta</taxon>
        <taxon>Embryophyta</taxon>
        <taxon>Tracheophyta</taxon>
        <taxon>Spermatophyta</taxon>
        <taxon>Magnoliopsida</taxon>
        <taxon>eudicotyledons</taxon>
        <taxon>Gunneridae</taxon>
        <taxon>Pentapetalae</taxon>
        <taxon>asterids</taxon>
        <taxon>Ericales</taxon>
        <taxon>Actinidiaceae</taxon>
        <taxon>Actinidia</taxon>
    </lineage>
</organism>
<feature type="active site" description="Nucleophile" evidence="5">
    <location>
        <position position="434"/>
    </location>
</feature>
<feature type="compositionally biased region" description="Basic and acidic residues" evidence="6">
    <location>
        <begin position="104"/>
        <end position="118"/>
    </location>
</feature>
<keyword evidence="1 5" id="KW-0489">Methyltransferase</keyword>
<evidence type="ECO:0000259" key="7">
    <source>
        <dbReference type="PROSITE" id="PS51686"/>
    </source>
</evidence>
<feature type="region of interest" description="Disordered" evidence="6">
    <location>
        <begin position="507"/>
        <end position="580"/>
    </location>
</feature>
<dbReference type="SUPFAM" id="SSF53335">
    <property type="entry name" value="S-adenosyl-L-methionine-dependent methyltransferases"/>
    <property type="match status" value="1"/>
</dbReference>
<dbReference type="FunFam" id="3.30.70.1170:FF:000009">
    <property type="entry name" value="Nucleolar protein-like"/>
    <property type="match status" value="1"/>
</dbReference>
<evidence type="ECO:0000256" key="6">
    <source>
        <dbReference type="SAM" id="MobiDB-lite"/>
    </source>
</evidence>
<dbReference type="PANTHER" id="PTHR22807">
    <property type="entry name" value="NOP2 YEAST -RELATED NOL1/NOP2/FMU SUN DOMAIN-CONTAINING"/>
    <property type="match status" value="1"/>
</dbReference>
<feature type="domain" description="SAM-dependent MTase RsmB/NOP-type" evidence="7">
    <location>
        <begin position="191"/>
        <end position="504"/>
    </location>
</feature>
<keyword evidence="3 5" id="KW-0949">S-adenosyl-L-methionine</keyword>
<feature type="compositionally biased region" description="Acidic residues" evidence="6">
    <location>
        <begin position="38"/>
        <end position="49"/>
    </location>
</feature>
<feature type="compositionally biased region" description="Basic and acidic residues" evidence="6">
    <location>
        <begin position="570"/>
        <end position="580"/>
    </location>
</feature>
<evidence type="ECO:0000313" key="8">
    <source>
        <dbReference type="EMBL" id="GFZ12622.1"/>
    </source>
</evidence>
<dbReference type="Pfam" id="PF01189">
    <property type="entry name" value="Methyltr_RsmB-F"/>
    <property type="match status" value="1"/>
</dbReference>
<sequence>MADTSFGKKKGPNSRKPSPRKKQRNESLSSKNRKNDDLLGDSDNSDEEVIEHGQFIDKEEGSDLDSEMSSDGDDPLADDFLQGSDDEDGGKGSDLDSDSDESDIEGKSKAIEEQKAQEEAEAEAELQLNIKEEADEFRLPTKEEFEEEAHRPPDLHNLQRRIKEIVRILSNFKSLRQEGATRKDYVEQLTIDLGSYYGYNEYLIGVLVETRRRDLAGVLLNRGVNLDPLSKWSKVGLVVYDSQVPIGATPEYMAGYYMLQSASSFLPVMALAPQEKERIVDMAAAPGGKTTYVAALMKNSGIIYANEMKEARLKSLTANLHRMGVTNTIVCNYDGREVSCQQFRLKYLMPSHFSTSSSKLQLPKVLGQNTADRVLLDAPCSGTGVISKDESVKTSKTLDDIQKCSHLQKELLLAAIDMVDANSKSGGYVVYSTCSIMIPENEAVIDYALKKRNVKLVPCGLDFGRPGFVRFRERRFHPSLEKTRRFYPHVHNMDGFFVAKLKKMSNSKPPTASEPSGAVETVEEQGPESIDDSDAKDAEVEFQLPSGKEGTKKENVKLNNGFPKKNNGFPKKERDASRFTTRKEKITNIKITEISNARYVPFFSFTSLEELKKY</sequence>
<dbReference type="PANTHER" id="PTHR22807:SF30">
    <property type="entry name" value="28S RRNA (CYTOSINE(4447)-C(5))-METHYLTRANSFERASE-RELATED"/>
    <property type="match status" value="1"/>
</dbReference>
<dbReference type="GO" id="GO:0009383">
    <property type="term" value="F:rRNA (cytosine-C5-)-methyltransferase activity"/>
    <property type="evidence" value="ECO:0007669"/>
    <property type="project" value="TreeGrafter"/>
</dbReference>
<evidence type="ECO:0000256" key="1">
    <source>
        <dbReference type="ARBA" id="ARBA00022603"/>
    </source>
</evidence>
<evidence type="ECO:0000256" key="4">
    <source>
        <dbReference type="ARBA" id="ARBA00022884"/>
    </source>
</evidence>
<feature type="binding site" evidence="5">
    <location>
        <position position="307"/>
    </location>
    <ligand>
        <name>S-adenosyl-L-methionine</name>
        <dbReference type="ChEBI" id="CHEBI:59789"/>
    </ligand>
</feature>
<dbReference type="PROSITE" id="PS51686">
    <property type="entry name" value="SAM_MT_RSMB_NOP"/>
    <property type="match status" value="1"/>
</dbReference>
<keyword evidence="2 5" id="KW-0808">Transferase</keyword>
<keyword evidence="9" id="KW-1185">Reference proteome</keyword>
<dbReference type="PRINTS" id="PR02008">
    <property type="entry name" value="RCMTFAMILY"/>
</dbReference>
<accession>A0A7J0GPA1</accession>
<evidence type="ECO:0000256" key="5">
    <source>
        <dbReference type="PROSITE-ProRule" id="PRU01023"/>
    </source>
</evidence>
<reference evidence="8 9" key="1">
    <citation type="submission" date="2019-07" db="EMBL/GenBank/DDBJ databases">
        <title>De Novo Assembly of kiwifruit Actinidia rufa.</title>
        <authorList>
            <person name="Sugita-Konishi S."/>
            <person name="Sato K."/>
            <person name="Mori E."/>
            <person name="Abe Y."/>
            <person name="Kisaki G."/>
            <person name="Hamano K."/>
            <person name="Suezawa K."/>
            <person name="Otani M."/>
            <person name="Fukuda T."/>
            <person name="Manabe T."/>
            <person name="Gomi K."/>
            <person name="Tabuchi M."/>
            <person name="Akimitsu K."/>
            <person name="Kataoka I."/>
        </authorList>
    </citation>
    <scope>NUCLEOTIDE SEQUENCE [LARGE SCALE GENOMIC DNA]</scope>
    <source>
        <strain evidence="9">cv. Fuchu</strain>
    </source>
</reference>
<dbReference type="Proteomes" id="UP000585474">
    <property type="component" value="Unassembled WGS sequence"/>
</dbReference>
<keyword evidence="4 5" id="KW-0694">RNA-binding</keyword>
<dbReference type="GO" id="GO:0003723">
    <property type="term" value="F:RNA binding"/>
    <property type="evidence" value="ECO:0007669"/>
    <property type="project" value="UniProtKB-UniRule"/>
</dbReference>
<dbReference type="InterPro" id="IPR029063">
    <property type="entry name" value="SAM-dependent_MTases_sf"/>
</dbReference>
<dbReference type="EMBL" id="BJWL01000023">
    <property type="protein sequence ID" value="GFZ12622.1"/>
    <property type="molecule type" value="Genomic_DNA"/>
</dbReference>
<feature type="compositionally biased region" description="Basic and acidic residues" evidence="6">
    <location>
        <begin position="50"/>
        <end position="61"/>
    </location>
</feature>
<feature type="compositionally biased region" description="Basic residues" evidence="6">
    <location>
        <begin position="7"/>
        <end position="23"/>
    </location>
</feature>
<dbReference type="GO" id="GO:0000470">
    <property type="term" value="P:maturation of LSU-rRNA"/>
    <property type="evidence" value="ECO:0007669"/>
    <property type="project" value="TreeGrafter"/>
</dbReference>
<proteinExistence type="inferred from homology"/>
<dbReference type="InterPro" id="IPR001678">
    <property type="entry name" value="MeTrfase_RsmB-F_NOP2_dom"/>
</dbReference>
<comment type="caution">
    <text evidence="8">The sequence shown here is derived from an EMBL/GenBank/DDBJ whole genome shotgun (WGS) entry which is preliminary data.</text>
</comment>
<comment type="similarity">
    <text evidence="5">Belongs to the class I-like SAM-binding methyltransferase superfamily. RsmB/NOP family.</text>
</comment>
<name>A0A7J0GPA1_9ERIC</name>
<feature type="binding site" evidence="5">
    <location>
        <begin position="283"/>
        <end position="289"/>
    </location>
    <ligand>
        <name>S-adenosyl-L-methionine</name>
        <dbReference type="ChEBI" id="CHEBI:59789"/>
    </ligand>
</feature>
<dbReference type="AlphaFoldDB" id="A0A7J0GPA1"/>
<feature type="compositionally biased region" description="Acidic residues" evidence="6">
    <location>
        <begin position="521"/>
        <end position="532"/>
    </location>
</feature>
<evidence type="ECO:0000256" key="2">
    <source>
        <dbReference type="ARBA" id="ARBA00022679"/>
    </source>
</evidence>